<dbReference type="InterPro" id="IPR026017">
    <property type="entry name" value="Lumazine-bd_dom"/>
</dbReference>
<evidence type="ECO:0000256" key="8">
    <source>
        <dbReference type="ARBA" id="ARBA00022679"/>
    </source>
</evidence>
<evidence type="ECO:0000256" key="7">
    <source>
        <dbReference type="ARBA" id="ARBA00022619"/>
    </source>
</evidence>
<evidence type="ECO:0000256" key="6">
    <source>
        <dbReference type="ARBA" id="ARBA00013950"/>
    </source>
</evidence>
<comment type="catalytic activity">
    <reaction evidence="1">
        <text>2 6,7-dimethyl-8-(1-D-ribityl)lumazine + H(+) = 5-amino-6-(D-ribitylamino)uracil + riboflavin</text>
        <dbReference type="Rhea" id="RHEA:20772"/>
        <dbReference type="ChEBI" id="CHEBI:15378"/>
        <dbReference type="ChEBI" id="CHEBI:15934"/>
        <dbReference type="ChEBI" id="CHEBI:57986"/>
        <dbReference type="ChEBI" id="CHEBI:58201"/>
        <dbReference type="EC" id="2.5.1.9"/>
    </reaction>
</comment>
<dbReference type="NCBIfam" id="NF006767">
    <property type="entry name" value="PRK09289.1"/>
    <property type="match status" value="1"/>
</dbReference>
<dbReference type="Pfam" id="PF00677">
    <property type="entry name" value="Lum_binding"/>
    <property type="match status" value="2"/>
</dbReference>
<keyword evidence="14" id="KW-1185">Reference proteome</keyword>
<dbReference type="PANTHER" id="PTHR21098:SF12">
    <property type="entry name" value="RIBOFLAVIN SYNTHASE"/>
    <property type="match status" value="1"/>
</dbReference>
<keyword evidence="8 13" id="KW-0808">Transferase</keyword>
<dbReference type="AlphaFoldDB" id="A0A6N6N3R1"/>
<dbReference type="FunFam" id="2.40.30.20:FF:000003">
    <property type="entry name" value="Riboflavin synthase, alpha subunit"/>
    <property type="match status" value="1"/>
</dbReference>
<reference evidence="13 14" key="1">
    <citation type="journal article" date="2017" name="Int. J. Syst. Evol. Microbiol.">
        <title>Desulfovibrio senegalensis sp. nov., a mesophilic sulfate reducer isolated from marine sediment.</title>
        <authorList>
            <person name="Thioye A."/>
            <person name="Gam Z.B.A."/>
            <person name="Mbengue M."/>
            <person name="Cayol J.L."/>
            <person name="Joseph-Bartoli M."/>
            <person name="Toure-Kane C."/>
            <person name="Labat M."/>
        </authorList>
    </citation>
    <scope>NUCLEOTIDE SEQUENCE [LARGE SCALE GENOMIC DNA]</scope>
    <source>
        <strain evidence="13 14">DSM 101509</strain>
    </source>
</reference>
<evidence type="ECO:0000313" key="13">
    <source>
        <dbReference type="EMBL" id="KAB1442130.1"/>
    </source>
</evidence>
<evidence type="ECO:0000256" key="11">
    <source>
        <dbReference type="PROSITE-ProRule" id="PRU00524"/>
    </source>
</evidence>
<dbReference type="InterPro" id="IPR017938">
    <property type="entry name" value="Riboflavin_synthase-like_b-brl"/>
</dbReference>
<keyword evidence="7" id="KW-0686">Riboflavin biosynthesis</keyword>
<comment type="caution">
    <text evidence="13">The sequence shown here is derived from an EMBL/GenBank/DDBJ whole genome shotgun (WGS) entry which is preliminary data.</text>
</comment>
<comment type="pathway">
    <text evidence="3">Cofactor biosynthesis; riboflavin biosynthesis; riboflavin from 2-hydroxy-3-oxobutyl phosphate and 5-amino-6-(D-ribitylamino)uracil: step 2/2.</text>
</comment>
<comment type="subunit">
    <text evidence="4">Homotrimer.</text>
</comment>
<dbReference type="OrthoDB" id="9788537at2"/>
<comment type="function">
    <text evidence="2">Catalyzes the dismutation of two molecules of 6,7-dimethyl-8-ribityllumazine, resulting in the formation of riboflavin and 5-amino-6-(D-ribitylamino)uracil.</text>
</comment>
<dbReference type="PROSITE" id="PS51177">
    <property type="entry name" value="LUMAZINE_BIND"/>
    <property type="match status" value="2"/>
</dbReference>
<dbReference type="InterPro" id="IPR001783">
    <property type="entry name" value="Lumazine-bd"/>
</dbReference>
<sequence length="222" mass="23759">MFTGLVLGTGRVEAVEALGAETRLRIRALFDLDAIELGESIAVNGVCLTVETFGERWFTAYASRETMSVTNLGELGRGSICNLERALAVGDRLGGHIVSGHVDCVASVAGVRPAGESRIYRLSFPAEHGRYVIGKGSVALDGISLTVNGCGPDWLEVNIIPETQKATTIARWDAGRRVNMETDVIGKYVERMVAPWKGGDVSGQKAQSSSAITMDYLAQHGF</sequence>
<feature type="domain" description="Lumazine-binding" evidence="12">
    <location>
        <begin position="1"/>
        <end position="96"/>
    </location>
</feature>
<protein>
    <recommendedName>
        <fullName evidence="6 10">Riboflavin synthase</fullName>
        <ecNumber evidence="5 10">2.5.1.9</ecNumber>
    </recommendedName>
</protein>
<dbReference type="Proteomes" id="UP000438699">
    <property type="component" value="Unassembled WGS sequence"/>
</dbReference>
<dbReference type="FunFam" id="2.40.30.20:FF:000004">
    <property type="entry name" value="Riboflavin synthase, alpha subunit"/>
    <property type="match status" value="1"/>
</dbReference>
<organism evidence="13 14">
    <name type="scientific">Pseudodesulfovibrio senegalensis</name>
    <dbReference type="NCBI Taxonomy" id="1721087"/>
    <lineage>
        <taxon>Bacteria</taxon>
        <taxon>Pseudomonadati</taxon>
        <taxon>Thermodesulfobacteriota</taxon>
        <taxon>Desulfovibrionia</taxon>
        <taxon>Desulfovibrionales</taxon>
        <taxon>Desulfovibrionaceae</taxon>
    </lineage>
</organism>
<feature type="repeat" description="Lumazine-binding" evidence="11">
    <location>
        <begin position="1"/>
        <end position="96"/>
    </location>
</feature>
<dbReference type="PIRSF" id="PIRSF000498">
    <property type="entry name" value="Riboflavin_syn_A"/>
    <property type="match status" value="1"/>
</dbReference>
<proteinExistence type="predicted"/>
<dbReference type="NCBIfam" id="TIGR00187">
    <property type="entry name" value="ribE"/>
    <property type="match status" value="1"/>
</dbReference>
<accession>A0A6N6N3R1</accession>
<evidence type="ECO:0000256" key="5">
    <source>
        <dbReference type="ARBA" id="ARBA00012827"/>
    </source>
</evidence>
<name>A0A6N6N3R1_9BACT</name>
<evidence type="ECO:0000256" key="1">
    <source>
        <dbReference type="ARBA" id="ARBA00000968"/>
    </source>
</evidence>
<evidence type="ECO:0000313" key="14">
    <source>
        <dbReference type="Proteomes" id="UP000438699"/>
    </source>
</evidence>
<dbReference type="RefSeq" id="WP_151150352.1">
    <property type="nucleotide sequence ID" value="NZ_WAIE01000002.1"/>
</dbReference>
<dbReference type="Gene3D" id="2.40.30.20">
    <property type="match status" value="2"/>
</dbReference>
<dbReference type="InterPro" id="IPR023366">
    <property type="entry name" value="ATP_synth_asu-like_sf"/>
</dbReference>
<evidence type="ECO:0000256" key="2">
    <source>
        <dbReference type="ARBA" id="ARBA00002803"/>
    </source>
</evidence>
<feature type="domain" description="Lumazine-binding" evidence="12">
    <location>
        <begin position="97"/>
        <end position="193"/>
    </location>
</feature>
<gene>
    <name evidence="13" type="ORF">F8A88_06595</name>
</gene>
<evidence type="ECO:0000256" key="3">
    <source>
        <dbReference type="ARBA" id="ARBA00004887"/>
    </source>
</evidence>
<evidence type="ECO:0000256" key="9">
    <source>
        <dbReference type="ARBA" id="ARBA00022737"/>
    </source>
</evidence>
<dbReference type="GO" id="GO:0009231">
    <property type="term" value="P:riboflavin biosynthetic process"/>
    <property type="evidence" value="ECO:0007669"/>
    <property type="project" value="UniProtKB-KW"/>
</dbReference>
<feature type="repeat" description="Lumazine-binding" evidence="11">
    <location>
        <begin position="97"/>
        <end position="193"/>
    </location>
</feature>
<keyword evidence="9" id="KW-0677">Repeat</keyword>
<dbReference type="GO" id="GO:0004746">
    <property type="term" value="F:riboflavin synthase activity"/>
    <property type="evidence" value="ECO:0007669"/>
    <property type="project" value="UniProtKB-UniRule"/>
</dbReference>
<dbReference type="CDD" id="cd00402">
    <property type="entry name" value="Riboflavin_synthase_like"/>
    <property type="match status" value="1"/>
</dbReference>
<dbReference type="EMBL" id="WAIE01000002">
    <property type="protein sequence ID" value="KAB1442130.1"/>
    <property type="molecule type" value="Genomic_DNA"/>
</dbReference>
<evidence type="ECO:0000256" key="10">
    <source>
        <dbReference type="NCBIfam" id="TIGR00187"/>
    </source>
</evidence>
<evidence type="ECO:0000256" key="4">
    <source>
        <dbReference type="ARBA" id="ARBA00011233"/>
    </source>
</evidence>
<dbReference type="PANTHER" id="PTHR21098">
    <property type="entry name" value="RIBOFLAVIN SYNTHASE ALPHA CHAIN"/>
    <property type="match status" value="1"/>
</dbReference>
<dbReference type="EC" id="2.5.1.9" evidence="5 10"/>
<evidence type="ECO:0000259" key="12">
    <source>
        <dbReference type="PROSITE" id="PS51177"/>
    </source>
</evidence>
<dbReference type="SUPFAM" id="SSF63380">
    <property type="entry name" value="Riboflavin synthase domain-like"/>
    <property type="match status" value="2"/>
</dbReference>